<sequence>MHPISKRDMIPVFTKNVVTIDTMERDAAIIEATRCKKQLDILQKRNAELEKEIAQVYLLRDIYKRESEGALANLAKSKHEIETPVASDLAAPEFSASQPRPFSQESLRRSGFHLKSTINLSASDSRLAAFGVLMVNLRDTNHQQFIPVHKNTIRDCQSSQNSDCLLLTTALDRTLKLTSFKTGHTVQTFNLDAPGWSCCFDSRMPTTVFAGTVSNHILQFDTRRPGETLARFNFEFSMGKAVHSLRFATLPLLAELPRASTSQRDRQSATSAIVGATFDEIVVIPVTHTEDADQGAWAVFGEPIKMRASTPAEQRAACTALAFEQSTCAWAAAMRRGTQGMLHRVGRLEPRDSQASSDGGGSLQVSLSQHRDDGPLISIKAQRDMAAAPPQVNMTRIHLFTLPSSPPQGSTLNIGAGSSAHPQQHPEQLSLLLATWDQSSSGICIWDTMSQSSQPWIVLPLHEAGPVMDIKTARINGTHTLFALTEQRLFVFEYAP</sequence>
<reference evidence="16 17" key="1">
    <citation type="submission" date="2023-09" db="EMBL/GenBank/DDBJ databases">
        <title>Pangenome analysis of Batrachochytrium dendrobatidis and related Chytrids.</title>
        <authorList>
            <person name="Yacoub M.N."/>
            <person name="Stajich J.E."/>
            <person name="James T.Y."/>
        </authorList>
    </citation>
    <scope>NUCLEOTIDE SEQUENCE [LARGE SCALE GENOMIC DNA]</scope>
    <source>
        <strain evidence="16 17">JEL0888</strain>
    </source>
</reference>
<dbReference type="PANTHER" id="PTHR16047:SF7">
    <property type="entry name" value="E3 UBIQUITIN-PROTEIN LIGASE RFWD3"/>
    <property type="match status" value="1"/>
</dbReference>
<evidence type="ECO:0000256" key="2">
    <source>
        <dbReference type="ARBA" id="ARBA00004496"/>
    </source>
</evidence>
<evidence type="ECO:0000256" key="8">
    <source>
        <dbReference type="ARBA" id="ARBA00022763"/>
    </source>
</evidence>
<accession>A0ABR4MYV7</accession>
<dbReference type="InterPro" id="IPR015943">
    <property type="entry name" value="WD40/YVTN_repeat-like_dom_sf"/>
</dbReference>
<comment type="caution">
    <text evidence="16">The sequence shown here is derived from an EMBL/GenBank/DDBJ whole genome shotgun (WGS) entry which is preliminary data.</text>
</comment>
<dbReference type="InterPro" id="IPR056527">
    <property type="entry name" value="WD40_RFWD3"/>
</dbReference>
<dbReference type="InterPro" id="IPR036322">
    <property type="entry name" value="WD40_repeat_dom_sf"/>
</dbReference>
<evidence type="ECO:0000259" key="15">
    <source>
        <dbReference type="Pfam" id="PF23419"/>
    </source>
</evidence>
<evidence type="ECO:0000256" key="7">
    <source>
        <dbReference type="ARBA" id="ARBA00022737"/>
    </source>
</evidence>
<evidence type="ECO:0000256" key="14">
    <source>
        <dbReference type="SAM" id="MobiDB-lite"/>
    </source>
</evidence>
<evidence type="ECO:0000256" key="1">
    <source>
        <dbReference type="ARBA" id="ARBA00000900"/>
    </source>
</evidence>
<protein>
    <recommendedName>
        <fullName evidence="4">RING-type E3 ubiquitin transferase</fullName>
        <ecNumber evidence="4">2.3.2.27</ecNumber>
    </recommendedName>
</protein>
<keyword evidence="17" id="KW-1185">Reference proteome</keyword>
<name>A0ABR4MYV7_9FUNG</name>
<dbReference type="EMBL" id="JADGIZ020000064">
    <property type="protein sequence ID" value="KAL2912452.1"/>
    <property type="molecule type" value="Genomic_DNA"/>
</dbReference>
<dbReference type="Proteomes" id="UP001527925">
    <property type="component" value="Unassembled WGS sequence"/>
</dbReference>
<proteinExistence type="predicted"/>
<comment type="pathway">
    <text evidence="3">Protein modification; protein ubiquitination.</text>
</comment>
<keyword evidence="5" id="KW-0963">Cytoplasm</keyword>
<evidence type="ECO:0000256" key="4">
    <source>
        <dbReference type="ARBA" id="ARBA00012483"/>
    </source>
</evidence>
<keyword evidence="8" id="KW-0227">DNA damage</keyword>
<comment type="subcellular location">
    <subcellularLocation>
        <location evidence="2">Cytoplasm</location>
    </subcellularLocation>
    <subcellularLocation>
        <location evidence="12">Nucleus</location>
        <location evidence="12">Nuclear body</location>
    </subcellularLocation>
</comment>
<feature type="compositionally biased region" description="Polar residues" evidence="14">
    <location>
        <begin position="353"/>
        <end position="368"/>
    </location>
</feature>
<keyword evidence="9" id="KW-0833">Ubl conjugation pathway</keyword>
<comment type="catalytic activity">
    <reaction evidence="1">
        <text>S-ubiquitinyl-[E2 ubiquitin-conjugating enzyme]-L-cysteine + [acceptor protein]-L-lysine = [E2 ubiquitin-conjugating enzyme]-L-cysteine + N(6)-ubiquitinyl-[acceptor protein]-L-lysine.</text>
        <dbReference type="EC" id="2.3.2.27"/>
    </reaction>
</comment>
<feature type="coiled-coil region" evidence="13">
    <location>
        <begin position="32"/>
        <end position="66"/>
    </location>
</feature>
<dbReference type="EC" id="2.3.2.27" evidence="4"/>
<evidence type="ECO:0000256" key="5">
    <source>
        <dbReference type="ARBA" id="ARBA00022490"/>
    </source>
</evidence>
<feature type="region of interest" description="Disordered" evidence="14">
    <location>
        <begin position="349"/>
        <end position="368"/>
    </location>
</feature>
<keyword evidence="11" id="KW-0539">Nucleus</keyword>
<keyword evidence="7" id="KW-0677">Repeat</keyword>
<dbReference type="PANTHER" id="PTHR16047">
    <property type="entry name" value="RFWD3 PROTEIN"/>
    <property type="match status" value="1"/>
</dbReference>
<evidence type="ECO:0000256" key="13">
    <source>
        <dbReference type="SAM" id="Coils"/>
    </source>
</evidence>
<keyword evidence="13" id="KW-0175">Coiled coil</keyword>
<evidence type="ECO:0000256" key="9">
    <source>
        <dbReference type="ARBA" id="ARBA00022786"/>
    </source>
</evidence>
<keyword evidence="6 16" id="KW-0808">Transferase</keyword>
<evidence type="ECO:0000256" key="10">
    <source>
        <dbReference type="ARBA" id="ARBA00023204"/>
    </source>
</evidence>
<gene>
    <name evidence="16" type="primary">RFWD3</name>
    <name evidence="16" type="ORF">HK105_208024</name>
</gene>
<dbReference type="Pfam" id="PF23419">
    <property type="entry name" value="WD40_RFWD3"/>
    <property type="match status" value="1"/>
</dbReference>
<evidence type="ECO:0000256" key="12">
    <source>
        <dbReference type="ARBA" id="ARBA00034306"/>
    </source>
</evidence>
<keyword evidence="16" id="KW-0012">Acyltransferase</keyword>
<evidence type="ECO:0000256" key="6">
    <source>
        <dbReference type="ARBA" id="ARBA00022679"/>
    </source>
</evidence>
<evidence type="ECO:0000256" key="11">
    <source>
        <dbReference type="ARBA" id="ARBA00023242"/>
    </source>
</evidence>
<dbReference type="GO" id="GO:0061630">
    <property type="term" value="F:ubiquitin protein ligase activity"/>
    <property type="evidence" value="ECO:0007669"/>
    <property type="project" value="UniProtKB-EC"/>
</dbReference>
<dbReference type="SUPFAM" id="SSF50978">
    <property type="entry name" value="WD40 repeat-like"/>
    <property type="match status" value="1"/>
</dbReference>
<dbReference type="Gene3D" id="2.130.10.10">
    <property type="entry name" value="YVTN repeat-like/Quinoprotein amine dehydrogenase"/>
    <property type="match status" value="1"/>
</dbReference>
<evidence type="ECO:0000313" key="16">
    <source>
        <dbReference type="EMBL" id="KAL2912452.1"/>
    </source>
</evidence>
<feature type="domain" description="E3 ubiquitin-protein ligase RFWD3-like WD40" evidence="15">
    <location>
        <begin position="126"/>
        <end position="237"/>
    </location>
</feature>
<evidence type="ECO:0000256" key="3">
    <source>
        <dbReference type="ARBA" id="ARBA00004906"/>
    </source>
</evidence>
<keyword evidence="10" id="KW-0234">DNA repair</keyword>
<dbReference type="InterPro" id="IPR037381">
    <property type="entry name" value="RFWD3"/>
</dbReference>
<organism evidence="16 17">
    <name type="scientific">Polyrhizophydium stewartii</name>
    <dbReference type="NCBI Taxonomy" id="2732419"/>
    <lineage>
        <taxon>Eukaryota</taxon>
        <taxon>Fungi</taxon>
        <taxon>Fungi incertae sedis</taxon>
        <taxon>Chytridiomycota</taxon>
        <taxon>Chytridiomycota incertae sedis</taxon>
        <taxon>Chytridiomycetes</taxon>
        <taxon>Rhizophydiales</taxon>
        <taxon>Rhizophydiales incertae sedis</taxon>
        <taxon>Polyrhizophydium</taxon>
    </lineage>
</organism>
<evidence type="ECO:0000313" key="17">
    <source>
        <dbReference type="Proteomes" id="UP001527925"/>
    </source>
</evidence>